<name>G3BCL5_CANTC</name>
<dbReference type="InterPro" id="IPR051130">
    <property type="entry name" value="Mito_struct-func_regulator"/>
</dbReference>
<evidence type="ECO:0000256" key="1">
    <source>
        <dbReference type="ARBA" id="ARBA00009670"/>
    </source>
</evidence>
<dbReference type="AlphaFoldDB" id="G3BCL5"/>
<dbReference type="InterPro" id="IPR011009">
    <property type="entry name" value="Kinase-like_dom_sf"/>
</dbReference>
<dbReference type="HOGENOM" id="CLU_006533_2_4_1"/>
<comment type="similarity">
    <text evidence="1">Belongs to the protein kinase superfamily. ADCK protein kinase family.</text>
</comment>
<dbReference type="InterPro" id="IPR004147">
    <property type="entry name" value="ABC1_dom"/>
</dbReference>
<keyword evidence="4" id="KW-1185">Reference proteome</keyword>
<dbReference type="CDD" id="cd13969">
    <property type="entry name" value="ADCK1-like"/>
    <property type="match status" value="1"/>
</dbReference>
<dbReference type="RefSeq" id="XP_006689409.1">
    <property type="nucleotide sequence ID" value="XM_006689346.1"/>
</dbReference>
<protein>
    <submittedName>
        <fullName evidence="3">ABC1-domain-containing protein</fullName>
    </submittedName>
</protein>
<gene>
    <name evidence="3" type="ORF">CANTEDRAFT_111562</name>
</gene>
<dbReference type="OrthoDB" id="427480at2759"/>
<dbReference type="InterPro" id="IPR045307">
    <property type="entry name" value="ADCK1_dom"/>
</dbReference>
<proteinExistence type="inferred from homology"/>
<organism evidence="4">
    <name type="scientific">Candida tenuis (strain ATCC 10573 / BCRC 21748 / CBS 615 / JCM 9827 / NBRC 10315 / NRRL Y-1498 / VKM Y-70)</name>
    <name type="common">Yeast</name>
    <name type="synonym">Yamadazyma tenuis</name>
    <dbReference type="NCBI Taxonomy" id="590646"/>
    <lineage>
        <taxon>Eukaryota</taxon>
        <taxon>Fungi</taxon>
        <taxon>Dikarya</taxon>
        <taxon>Ascomycota</taxon>
        <taxon>Saccharomycotina</taxon>
        <taxon>Pichiomycetes</taxon>
        <taxon>Debaryomycetaceae</taxon>
        <taxon>Yamadazyma</taxon>
    </lineage>
</organism>
<evidence type="ECO:0000313" key="3">
    <source>
        <dbReference type="EMBL" id="EGV60195.1"/>
    </source>
</evidence>
<dbReference type="STRING" id="590646.G3BCL5"/>
<dbReference type="PANTHER" id="PTHR43173">
    <property type="entry name" value="ABC1 FAMILY PROTEIN"/>
    <property type="match status" value="1"/>
</dbReference>
<sequence>MAARPTSGRGTAYGHVTSFRHSSVSQRPFSTARPKKSRHLFAKTFAGIFAVGTGVYVWDRYSNSSTISRSLYALSTFGVVALKYYYIDYYNDPDDLHESASAAIYKMLMSNKGMYIKLGQALANQGSLFPLAYQKRFVKLYDEAPVDTWESVDATLKKYLGPEYESQVFQQIDHEPIASASIAQVHRATLANGDKVAVKVQHHYIEDQVAADMWCYRLIVRVQEKVFDMPMTFYTQYVSDQTILETKFKNELQNAEKLRSFIANDRSARNLGIHIPKNYPEYSDDKVLVSEWIDGVSLTDKKRLIDGKYNLGTIMNQFVLIFGKQIFSYGFVHCDPHPGNLLVRRVGRQQQLVILDHGLYVNMPEKFRREYAQLWKYIMSVDRKGLENVANEWGVTSVDFLSTSIQLKPADMDKSVSASMRTKKSKHIMKEFLSDTSKFPLDLFFLGRAMRIIQTCNKNFGSPVNRINVFTGNALDALIVKSAFSDYLTLLRLKVMLFGSSVVFWVFRLRQIWNGDRYGYKGLGIEDVIERRFRRMAHNMGVDLPPEQALTD</sequence>
<dbReference type="KEGG" id="cten:18246294"/>
<dbReference type="EMBL" id="GL996528">
    <property type="protein sequence ID" value="EGV60195.1"/>
    <property type="molecule type" value="Genomic_DNA"/>
</dbReference>
<dbReference type="PANTHER" id="PTHR43173:SF37">
    <property type="entry name" value="ABC1 FAMILY PROTEIN C10F6.14C"/>
    <property type="match status" value="1"/>
</dbReference>
<feature type="domain" description="ABC1 atypical kinase-like" evidence="2">
    <location>
        <begin position="139"/>
        <end position="388"/>
    </location>
</feature>
<accession>G3BCL5</accession>
<evidence type="ECO:0000259" key="2">
    <source>
        <dbReference type="Pfam" id="PF03109"/>
    </source>
</evidence>
<reference evidence="3 4" key="1">
    <citation type="journal article" date="2011" name="Proc. Natl. Acad. Sci. U.S.A.">
        <title>Comparative genomics of xylose-fermenting fungi for enhanced biofuel production.</title>
        <authorList>
            <person name="Wohlbach D.J."/>
            <person name="Kuo A."/>
            <person name="Sato T.K."/>
            <person name="Potts K.M."/>
            <person name="Salamov A.A."/>
            <person name="LaButti K.M."/>
            <person name="Sun H."/>
            <person name="Clum A."/>
            <person name="Pangilinan J.L."/>
            <person name="Lindquist E.A."/>
            <person name="Lucas S."/>
            <person name="Lapidus A."/>
            <person name="Jin M."/>
            <person name="Gunawan C."/>
            <person name="Balan V."/>
            <person name="Dale B.E."/>
            <person name="Jeffries T.W."/>
            <person name="Zinkel R."/>
            <person name="Barry K.W."/>
            <person name="Grigoriev I.V."/>
            <person name="Gasch A.P."/>
        </authorList>
    </citation>
    <scope>NUCLEOTIDE SEQUENCE [LARGE SCALE GENOMIC DNA]</scope>
    <source>
        <strain evidence="4">ATCC 10573 / BCRC 21748 / CBS 615 / JCM 9827 / NBRC 10315 / NRRL Y-1498 / VKM Y-70</strain>
    </source>
</reference>
<dbReference type="Proteomes" id="UP000000707">
    <property type="component" value="Unassembled WGS sequence"/>
</dbReference>
<dbReference type="SUPFAM" id="SSF56112">
    <property type="entry name" value="Protein kinase-like (PK-like)"/>
    <property type="match status" value="1"/>
</dbReference>
<dbReference type="eggNOG" id="KOG1235">
    <property type="taxonomic scope" value="Eukaryota"/>
</dbReference>
<dbReference type="Pfam" id="PF03109">
    <property type="entry name" value="ABC1"/>
    <property type="match status" value="1"/>
</dbReference>
<dbReference type="GeneID" id="18246294"/>
<evidence type="ECO:0000313" key="4">
    <source>
        <dbReference type="Proteomes" id="UP000000707"/>
    </source>
</evidence>